<evidence type="ECO:0000259" key="3">
    <source>
        <dbReference type="PROSITE" id="PS50157"/>
    </source>
</evidence>
<dbReference type="InParanoid" id="I7MMQ9"/>
<feature type="domain" description="C2H2-type" evidence="3">
    <location>
        <begin position="167"/>
        <end position="192"/>
    </location>
</feature>
<dbReference type="InterPro" id="IPR013087">
    <property type="entry name" value="Znf_C2H2_type"/>
</dbReference>
<organism evidence="4 5">
    <name type="scientific">Tetrahymena thermophila (strain SB210)</name>
    <dbReference type="NCBI Taxonomy" id="312017"/>
    <lineage>
        <taxon>Eukaryota</taxon>
        <taxon>Sar</taxon>
        <taxon>Alveolata</taxon>
        <taxon>Ciliophora</taxon>
        <taxon>Intramacronucleata</taxon>
        <taxon>Oligohymenophorea</taxon>
        <taxon>Hymenostomatida</taxon>
        <taxon>Tetrahymenina</taxon>
        <taxon>Tetrahymenidae</taxon>
        <taxon>Tetrahymena</taxon>
    </lineage>
</organism>
<keyword evidence="1" id="KW-0479">Metal-binding</keyword>
<proteinExistence type="predicted"/>
<gene>
    <name evidence="4" type="ORF">TTHERM_00327090</name>
</gene>
<dbReference type="AlphaFoldDB" id="I7MMQ9"/>
<dbReference type="KEGG" id="tet:TTHERM_00327090"/>
<feature type="region of interest" description="Disordered" evidence="2">
    <location>
        <begin position="25"/>
        <end position="101"/>
    </location>
</feature>
<evidence type="ECO:0000256" key="2">
    <source>
        <dbReference type="SAM" id="MobiDB-lite"/>
    </source>
</evidence>
<dbReference type="GeneID" id="7830611"/>
<sequence>MSHNLTSKSQKGLDDALKAIKARSGSLNANSSSSSTVASANSNNSQTQNQKVQSVFGNIDDDDDQDDTVIQHVPQGVSGQQKREYNFRGPKNNRGFTSSSYIQDENNTNHSRLHKPGHQYFGDKLQRLKKHEEESKNKQESDLELLNCRLELKKVKELIIEERSKIFACTPCKRKFSSKEMLDFHELKSDLHKKMCSEKTK</sequence>
<dbReference type="PROSITE" id="PS50157">
    <property type="entry name" value="ZINC_FINGER_C2H2_2"/>
    <property type="match status" value="1"/>
</dbReference>
<dbReference type="RefSeq" id="XP_001026472.2">
    <property type="nucleotide sequence ID" value="XM_001026472.2"/>
</dbReference>
<name>I7MMQ9_TETTS</name>
<reference evidence="5" key="1">
    <citation type="journal article" date="2006" name="PLoS Biol.">
        <title>Macronuclear genome sequence of the ciliate Tetrahymena thermophila, a model eukaryote.</title>
        <authorList>
            <person name="Eisen J.A."/>
            <person name="Coyne R.S."/>
            <person name="Wu M."/>
            <person name="Wu D."/>
            <person name="Thiagarajan M."/>
            <person name="Wortman J.R."/>
            <person name="Badger J.H."/>
            <person name="Ren Q."/>
            <person name="Amedeo P."/>
            <person name="Jones K.M."/>
            <person name="Tallon L.J."/>
            <person name="Delcher A.L."/>
            <person name="Salzberg S.L."/>
            <person name="Silva J.C."/>
            <person name="Haas B.J."/>
            <person name="Majoros W.H."/>
            <person name="Farzad M."/>
            <person name="Carlton J.M."/>
            <person name="Smith R.K. Jr."/>
            <person name="Garg J."/>
            <person name="Pearlman R.E."/>
            <person name="Karrer K.M."/>
            <person name="Sun L."/>
            <person name="Manning G."/>
            <person name="Elde N.C."/>
            <person name="Turkewitz A.P."/>
            <person name="Asai D.J."/>
            <person name="Wilkes D.E."/>
            <person name="Wang Y."/>
            <person name="Cai H."/>
            <person name="Collins K."/>
            <person name="Stewart B.A."/>
            <person name="Lee S.R."/>
            <person name="Wilamowska K."/>
            <person name="Weinberg Z."/>
            <person name="Ruzzo W.L."/>
            <person name="Wloga D."/>
            <person name="Gaertig J."/>
            <person name="Frankel J."/>
            <person name="Tsao C.-C."/>
            <person name="Gorovsky M.A."/>
            <person name="Keeling P.J."/>
            <person name="Waller R.F."/>
            <person name="Patron N.J."/>
            <person name="Cherry J.M."/>
            <person name="Stover N.A."/>
            <person name="Krieger C.J."/>
            <person name="del Toro C."/>
            <person name="Ryder H.F."/>
            <person name="Williamson S.C."/>
            <person name="Barbeau R.A."/>
            <person name="Hamilton E.P."/>
            <person name="Orias E."/>
        </authorList>
    </citation>
    <scope>NUCLEOTIDE SEQUENCE [LARGE SCALE GENOMIC DNA]</scope>
    <source>
        <strain evidence="5">SB210</strain>
    </source>
</reference>
<dbReference type="Proteomes" id="UP000009168">
    <property type="component" value="Unassembled WGS sequence"/>
</dbReference>
<dbReference type="OrthoDB" id="10488256at2759"/>
<protein>
    <recommendedName>
        <fullName evidence="3">C2H2-type domain-containing protein</fullName>
    </recommendedName>
</protein>
<dbReference type="eggNOG" id="ENOG502R2NJ">
    <property type="taxonomic scope" value="Eukaryota"/>
</dbReference>
<dbReference type="EMBL" id="GG662299">
    <property type="protein sequence ID" value="EAS06227.2"/>
    <property type="molecule type" value="Genomic_DNA"/>
</dbReference>
<keyword evidence="1" id="KW-0862">Zinc</keyword>
<keyword evidence="5" id="KW-1185">Reference proteome</keyword>
<evidence type="ECO:0000313" key="5">
    <source>
        <dbReference type="Proteomes" id="UP000009168"/>
    </source>
</evidence>
<evidence type="ECO:0000256" key="1">
    <source>
        <dbReference type="PROSITE-ProRule" id="PRU00042"/>
    </source>
</evidence>
<keyword evidence="1" id="KW-0863">Zinc-finger</keyword>
<accession>I7MMQ9</accession>
<dbReference type="GO" id="GO:0008270">
    <property type="term" value="F:zinc ion binding"/>
    <property type="evidence" value="ECO:0007669"/>
    <property type="project" value="UniProtKB-KW"/>
</dbReference>
<evidence type="ECO:0000313" key="4">
    <source>
        <dbReference type="EMBL" id="EAS06227.2"/>
    </source>
</evidence>
<feature type="compositionally biased region" description="Low complexity" evidence="2">
    <location>
        <begin position="28"/>
        <end position="55"/>
    </location>
</feature>